<accession>A0AAW8W559</accession>
<evidence type="ECO:0000313" key="4">
    <source>
        <dbReference type="EMBL" id="MDT7015151.1"/>
    </source>
</evidence>
<dbReference type="AlphaFoldDB" id="A0AAW8W559"/>
<evidence type="ECO:0000259" key="2">
    <source>
        <dbReference type="Pfam" id="PF08401"/>
    </source>
</evidence>
<reference evidence="4" key="1">
    <citation type="submission" date="2023-08" db="EMBL/GenBank/DDBJ databases">
        <authorList>
            <person name="Page C.A."/>
            <person name="Perez-Diaz I.M."/>
        </authorList>
    </citation>
    <scope>NUCLEOTIDE SEQUENCE</scope>
    <source>
        <strain evidence="4">3.8.38</strain>
    </source>
</reference>
<evidence type="ECO:0000313" key="5">
    <source>
        <dbReference type="Proteomes" id="UP001254075"/>
    </source>
</evidence>
<dbReference type="SUPFAM" id="SSF56731">
    <property type="entry name" value="DNA primase core"/>
    <property type="match status" value="1"/>
</dbReference>
<evidence type="ECO:0000256" key="1">
    <source>
        <dbReference type="SAM" id="MobiDB-lite"/>
    </source>
</evidence>
<dbReference type="GO" id="GO:0003697">
    <property type="term" value="F:single-stranded DNA binding"/>
    <property type="evidence" value="ECO:0007669"/>
    <property type="project" value="InterPro"/>
</dbReference>
<dbReference type="Pfam" id="PF13155">
    <property type="entry name" value="Toprim_2"/>
    <property type="match status" value="1"/>
</dbReference>
<feature type="domain" description="DUF3991" evidence="3">
    <location>
        <begin position="111"/>
        <end position="167"/>
    </location>
</feature>
<comment type="caution">
    <text evidence="4">The sequence shown here is derived from an EMBL/GenBank/DDBJ whole genome shotgun (WGS) entry which is preliminary data.</text>
</comment>
<gene>
    <name evidence="4" type="ORF">RI532_12230</name>
</gene>
<dbReference type="Gene3D" id="3.40.1360.10">
    <property type="match status" value="1"/>
</dbReference>
<feature type="region of interest" description="Disordered" evidence="1">
    <location>
        <begin position="316"/>
        <end position="353"/>
    </location>
</feature>
<dbReference type="Proteomes" id="UP001254075">
    <property type="component" value="Unassembled WGS sequence"/>
</dbReference>
<protein>
    <submittedName>
        <fullName evidence="4">Toprim domain-containing protein</fullName>
    </submittedName>
</protein>
<evidence type="ECO:0000259" key="3">
    <source>
        <dbReference type="Pfam" id="PF13154"/>
    </source>
</evidence>
<feature type="domain" description="N-terminal" evidence="2">
    <location>
        <begin position="359"/>
        <end position="461"/>
    </location>
</feature>
<proteinExistence type="predicted"/>
<feature type="compositionally biased region" description="Basic and acidic residues" evidence="1">
    <location>
        <begin position="338"/>
        <end position="353"/>
    </location>
</feature>
<dbReference type="Pfam" id="PF08401">
    <property type="entry name" value="ArdcN"/>
    <property type="match status" value="1"/>
</dbReference>
<dbReference type="SUPFAM" id="SSF57783">
    <property type="entry name" value="Zinc beta-ribbon"/>
    <property type="match status" value="1"/>
</dbReference>
<name>A0AAW8W559_9LACO</name>
<dbReference type="Pfam" id="PF13154">
    <property type="entry name" value="DUF3991"/>
    <property type="match status" value="1"/>
</dbReference>
<dbReference type="EMBL" id="JAVLAM010000002">
    <property type="protein sequence ID" value="MDT7015151.1"/>
    <property type="molecule type" value="Genomic_DNA"/>
</dbReference>
<dbReference type="CDD" id="cd00188">
    <property type="entry name" value="TOPRIM"/>
    <property type="match status" value="1"/>
</dbReference>
<feature type="region of interest" description="Disordered" evidence="1">
    <location>
        <begin position="670"/>
        <end position="690"/>
    </location>
</feature>
<sequence>MSEIQDYMDWAGITYEKSGHWIWPVDRDSMRVNLNKDYFNRFSTGVWGHLPEFIAEHDDLTPTEAKKRLTEFQQANPQSRRANRSAAVESQPFDLAALHAERQLSTKCRDYLIKTRKIPTKLVDQLVKQGQIMEDTQHHNLVFPWYQGDKIVGADLQGTTYMKDAHQGRHYFKGIARHSTHDFGWTQVVGEGTPTRAIICESPIDAMSYSRLFNAQEPTLIVSLGGVEKTGVFSNMIAERIYAPGGQLKELVLATDNDDAGRRFIQQFKEAGIQGDNGQVKVNVAIPHEKDWNDDLKADQKVQQLISLDHFFNSESETKIQDEQPTKQSTPADTPKPVAKDTPKESYTDRRRKEIAQYSKQVLAAARKMTRTPEDLLEMADFMARFPQYSFHNQVLIKGQKAGALAVAGFTKFKQMGAKVQKGQHGIKIFAPNMVKHVKISDDWVPLNQVTNEQKQAANKHQLPTKELIKGYRLVTVFDVTQTTMKAADYPKIYPNRPYEFPSNPENIAELTQAVDEFAKSQGVTIQERPHLNSKSVAKGYYVPDEKAIVIQSGLPDSEKLKVRLHEMGHALLEHQSDKVSRPIAELQAELTSAVVMKHCGINVEREAVPYISAWTDHLQKLDERQFGQQMTIINDVNRASRKIIEGIDPRYQELEKSRAQTIVQKAPTLEKPGMEPLDMGIQRQHSLSR</sequence>
<dbReference type="InterPro" id="IPR013610">
    <property type="entry name" value="ArdC_N"/>
</dbReference>
<organism evidence="4 5">
    <name type="scientific">Levilactobacillus namurensis</name>
    <dbReference type="NCBI Taxonomy" id="380393"/>
    <lineage>
        <taxon>Bacteria</taxon>
        <taxon>Bacillati</taxon>
        <taxon>Bacillota</taxon>
        <taxon>Bacilli</taxon>
        <taxon>Lactobacillales</taxon>
        <taxon>Lactobacillaceae</taxon>
        <taxon>Levilactobacillus</taxon>
    </lineage>
</organism>
<dbReference type="InterPro" id="IPR025054">
    <property type="entry name" value="DUF3991"/>
</dbReference>
<feature type="compositionally biased region" description="Basic and acidic residues" evidence="1">
    <location>
        <begin position="316"/>
        <end position="325"/>
    </location>
</feature>